<dbReference type="SUPFAM" id="SSF56300">
    <property type="entry name" value="Metallo-dependent phosphatases"/>
    <property type="match status" value="1"/>
</dbReference>
<dbReference type="InterPro" id="IPR011152">
    <property type="entry name" value="Pesterase_MJ0912"/>
</dbReference>
<dbReference type="EMBL" id="CASHTH010003665">
    <property type="protein sequence ID" value="CAI8047615.1"/>
    <property type="molecule type" value="Genomic_DNA"/>
</dbReference>
<dbReference type="PIRSF" id="PIRSF000883">
    <property type="entry name" value="Pesterase_MJ0912"/>
    <property type="match status" value="1"/>
</dbReference>
<dbReference type="Pfam" id="PF12850">
    <property type="entry name" value="Metallophos_2"/>
    <property type="match status" value="1"/>
</dbReference>
<feature type="domain" description="Calcineurin-like phosphoesterase" evidence="1">
    <location>
        <begin position="1"/>
        <end position="204"/>
    </location>
</feature>
<dbReference type="PANTHER" id="PTHR42850">
    <property type="entry name" value="METALLOPHOSPHOESTERASE"/>
    <property type="match status" value="1"/>
</dbReference>
<evidence type="ECO:0000313" key="2">
    <source>
        <dbReference type="EMBL" id="CAI8047615.1"/>
    </source>
</evidence>
<name>A0AA35TG00_GEOBA</name>
<dbReference type="GO" id="GO:0005737">
    <property type="term" value="C:cytoplasm"/>
    <property type="evidence" value="ECO:0007669"/>
    <property type="project" value="TreeGrafter"/>
</dbReference>
<dbReference type="Proteomes" id="UP001174909">
    <property type="component" value="Unassembled WGS sequence"/>
</dbReference>
<dbReference type="Gene3D" id="3.60.21.10">
    <property type="match status" value="1"/>
</dbReference>
<dbReference type="CDD" id="cd00838">
    <property type="entry name" value="MPP_superfamily"/>
    <property type="match status" value="1"/>
</dbReference>
<accession>A0AA35TG00</accession>
<dbReference type="InterPro" id="IPR024654">
    <property type="entry name" value="Calcineurin-like_PHP_lpxH"/>
</dbReference>
<organism evidence="2 3">
    <name type="scientific">Geodia barretti</name>
    <name type="common">Barrett's horny sponge</name>
    <dbReference type="NCBI Taxonomy" id="519541"/>
    <lineage>
        <taxon>Eukaryota</taxon>
        <taxon>Metazoa</taxon>
        <taxon>Porifera</taxon>
        <taxon>Demospongiae</taxon>
        <taxon>Heteroscleromorpha</taxon>
        <taxon>Tetractinellida</taxon>
        <taxon>Astrophorina</taxon>
        <taxon>Geodiidae</taxon>
        <taxon>Geodia</taxon>
    </lineage>
</organism>
<comment type="caution">
    <text evidence="2">The sequence shown here is derived from an EMBL/GenBank/DDBJ whole genome shotgun (WGS) entry which is preliminary data.</text>
</comment>
<protein>
    <submittedName>
        <fullName evidence="2">Uncharacterized protein MJ0912</fullName>
    </submittedName>
</protein>
<dbReference type="AlphaFoldDB" id="A0AA35TG00"/>
<dbReference type="GO" id="GO:0016791">
    <property type="term" value="F:phosphatase activity"/>
    <property type="evidence" value="ECO:0007669"/>
    <property type="project" value="TreeGrafter"/>
</dbReference>
<dbReference type="InterPro" id="IPR029052">
    <property type="entry name" value="Metallo-depent_PP-like"/>
</dbReference>
<reference evidence="2" key="1">
    <citation type="submission" date="2023-03" db="EMBL/GenBank/DDBJ databases">
        <authorList>
            <person name="Steffen K."/>
            <person name="Cardenas P."/>
        </authorList>
    </citation>
    <scope>NUCLEOTIDE SEQUENCE</scope>
</reference>
<keyword evidence="3" id="KW-1185">Reference proteome</keyword>
<evidence type="ECO:0000313" key="3">
    <source>
        <dbReference type="Proteomes" id="UP001174909"/>
    </source>
</evidence>
<sequence length="247" mass="27229">MRALIVSDIHSNLTALEAVIADAQRRGGFDEIWCLGDTVGYGPEPGACLELLQGYPLVSVAGNHDRAALNVEDSADFNNAAAYSAVWTGQQLSEAHRTFLSGLPEVATSGDFTLVHGSLRAPLREYLLNEEAAASTFARLTTAFCLVGHSHLPFLCRENRDGPSFVEFTEDGVFPLDELRWIANPGSVGQPRDYDPRPSYALFSRVENEQKGALERHRVEYDRTSTQEKMRQAGLPRSLIERLDHGV</sequence>
<dbReference type="InterPro" id="IPR050126">
    <property type="entry name" value="Ap4A_hydrolase"/>
</dbReference>
<gene>
    <name evidence="2" type="ORF">GBAR_LOCUS26330</name>
</gene>
<dbReference type="PANTHER" id="PTHR42850:SF2">
    <property type="entry name" value="BLL5683 PROTEIN"/>
    <property type="match status" value="1"/>
</dbReference>
<evidence type="ECO:0000259" key="1">
    <source>
        <dbReference type="Pfam" id="PF12850"/>
    </source>
</evidence>
<proteinExistence type="predicted"/>